<evidence type="ECO:0000313" key="4">
    <source>
        <dbReference type="Proteomes" id="UP000540698"/>
    </source>
</evidence>
<dbReference type="RefSeq" id="WP_062975064.1">
    <property type="nucleotide sequence ID" value="NZ_JAAXOS010000020.1"/>
</dbReference>
<name>A0A7X6LAX7_9NOCA</name>
<accession>A0A7X6LAX7</accession>
<gene>
    <name evidence="3" type="ORF">HGB38_31515</name>
</gene>
<dbReference type="AlphaFoldDB" id="A0A7X6LAX7"/>
<feature type="transmembrane region" description="Helical" evidence="2">
    <location>
        <begin position="108"/>
        <end position="132"/>
    </location>
</feature>
<feature type="transmembrane region" description="Helical" evidence="2">
    <location>
        <begin position="152"/>
        <end position="176"/>
    </location>
</feature>
<dbReference type="InterPro" id="IPR046050">
    <property type="entry name" value="DUF6008"/>
</dbReference>
<feature type="transmembrane region" description="Helical" evidence="2">
    <location>
        <begin position="43"/>
        <end position="63"/>
    </location>
</feature>
<feature type="transmembrane region" description="Helical" evidence="2">
    <location>
        <begin position="12"/>
        <end position="36"/>
    </location>
</feature>
<reference evidence="3 4" key="1">
    <citation type="submission" date="2020-04" db="EMBL/GenBank/DDBJ databases">
        <title>MicrobeNet Type strains.</title>
        <authorList>
            <person name="Nicholson A.C."/>
        </authorList>
    </citation>
    <scope>NUCLEOTIDE SEQUENCE [LARGE SCALE GENOMIC DNA]</scope>
    <source>
        <strain evidence="3 4">DSM 44956</strain>
    </source>
</reference>
<comment type="caution">
    <text evidence="3">The sequence shown here is derived from an EMBL/GenBank/DDBJ whole genome shotgun (WGS) entry which is preliminary data.</text>
</comment>
<protein>
    <submittedName>
        <fullName evidence="3">Uncharacterized protein</fullName>
    </submittedName>
</protein>
<keyword evidence="2" id="KW-1133">Transmembrane helix</keyword>
<feature type="region of interest" description="Disordered" evidence="1">
    <location>
        <begin position="230"/>
        <end position="249"/>
    </location>
</feature>
<keyword evidence="4" id="KW-1185">Reference proteome</keyword>
<keyword evidence="2" id="KW-0812">Transmembrane</keyword>
<sequence length="249" mass="26720">MNHTAEATGLEILGAILMVAWMVVMWAAVGVLAVAVRKPLRPWMFRTALGVIALGVVAQIGHFQEHVAQVGYWIQHPNSPAWMTPWGTGLANGFGRVDHMKPALGMELLHLVGNFHFLAGLVGIALVTHHALESKARKWGRMGVLMQGIHGLEHLALTLTVAFGTKAIGLSTIFGLLDPGPGAATYRIWWHFLANVIGTTIFAVALYHLWRERAVIEAPFRTPAAAKPKRAPAAAEGSGAPAFAAVTEA</sequence>
<keyword evidence="2" id="KW-0472">Membrane</keyword>
<dbReference type="EMBL" id="JAAXOS010000020">
    <property type="protein sequence ID" value="NKY30707.1"/>
    <property type="molecule type" value="Genomic_DNA"/>
</dbReference>
<dbReference type="Proteomes" id="UP000540698">
    <property type="component" value="Unassembled WGS sequence"/>
</dbReference>
<evidence type="ECO:0000256" key="2">
    <source>
        <dbReference type="SAM" id="Phobius"/>
    </source>
</evidence>
<feature type="transmembrane region" description="Helical" evidence="2">
    <location>
        <begin position="188"/>
        <end position="210"/>
    </location>
</feature>
<dbReference type="Pfam" id="PF19471">
    <property type="entry name" value="DUF6008"/>
    <property type="match status" value="1"/>
</dbReference>
<proteinExistence type="predicted"/>
<organism evidence="3 4">
    <name type="scientific">Nocardia gamkensis</name>
    <dbReference type="NCBI Taxonomy" id="352869"/>
    <lineage>
        <taxon>Bacteria</taxon>
        <taxon>Bacillati</taxon>
        <taxon>Actinomycetota</taxon>
        <taxon>Actinomycetes</taxon>
        <taxon>Mycobacteriales</taxon>
        <taxon>Nocardiaceae</taxon>
        <taxon>Nocardia</taxon>
    </lineage>
</organism>
<evidence type="ECO:0000256" key="1">
    <source>
        <dbReference type="SAM" id="MobiDB-lite"/>
    </source>
</evidence>
<evidence type="ECO:0000313" key="3">
    <source>
        <dbReference type="EMBL" id="NKY30707.1"/>
    </source>
</evidence>